<dbReference type="PANTHER" id="PTHR13094">
    <property type="entry name" value="NADH-UBIQUINONE OXIDOREDUCTASE PDSW SUBUNIT"/>
    <property type="match status" value="1"/>
</dbReference>
<reference evidence="10 12" key="2">
    <citation type="submission" date="2020-06" db="EMBL/GenBank/DDBJ databases">
        <title>Draft genome of Bugula neritina, a colonial animal packing powerful symbionts and potential medicines.</title>
        <authorList>
            <person name="Rayko M."/>
        </authorList>
    </citation>
    <scope>NUCLEOTIDE SEQUENCE [LARGE SCALE GENOMIC DNA]</scope>
    <source>
        <strain evidence="10">Kwan_BN1</strain>
    </source>
</reference>
<comment type="caution">
    <text evidence="10">The sequence shown here is derived from an EMBL/GenBank/DDBJ whole genome shotgun (WGS) entry which is preliminary data.</text>
</comment>
<organism evidence="10 12">
    <name type="scientific">Bugula neritina</name>
    <name type="common">Brown bryozoan</name>
    <name type="synonym">Sertularia neritina</name>
    <dbReference type="NCBI Taxonomy" id="10212"/>
    <lineage>
        <taxon>Eukaryota</taxon>
        <taxon>Metazoa</taxon>
        <taxon>Spiralia</taxon>
        <taxon>Lophotrochozoa</taxon>
        <taxon>Bryozoa</taxon>
        <taxon>Gymnolaemata</taxon>
        <taxon>Cheilostomatida</taxon>
        <taxon>Flustrina</taxon>
        <taxon>Buguloidea</taxon>
        <taxon>Bugulidae</taxon>
        <taxon>Bugula</taxon>
    </lineage>
</organism>
<gene>
    <name evidence="11" type="ORF">EB796_001572</name>
    <name evidence="10" type="ORF">EB796_017036</name>
</gene>
<evidence type="ECO:0000313" key="10">
    <source>
        <dbReference type="EMBL" id="KAF6024658.1"/>
    </source>
</evidence>
<evidence type="ECO:0000256" key="4">
    <source>
        <dbReference type="ARBA" id="ARBA00022448"/>
    </source>
</evidence>
<keyword evidence="4" id="KW-0813">Transport</keyword>
<dbReference type="PANTHER" id="PTHR13094:SF1">
    <property type="entry name" value="NADH DEHYDROGENASE [UBIQUINONE] 1 BETA SUBCOMPLEX SUBUNIT 10"/>
    <property type="match status" value="1"/>
</dbReference>
<name>A0A7J7JH07_BUGNE</name>
<sequence length="165" mass="19573">MSGDRPWYAKLTTKISNSFFAILDFPGDKLRAATASFREKNKSVYYHRKLKRVTPIEDCDEDDAVCIYEADQQYIRDKMVDETILNILRQRMVECVMYYSEDRHFKCKKETDDFTTSETNYFAKYGDLGIRSQHATDAFRKQQHRMIWERRNNVSLIDGSPINKQ</sequence>
<evidence type="ECO:0000256" key="2">
    <source>
        <dbReference type="ARBA" id="ARBA00008317"/>
    </source>
</evidence>
<keyword evidence="7" id="KW-0249">Electron transport</keyword>
<evidence type="ECO:0000256" key="6">
    <source>
        <dbReference type="ARBA" id="ARBA00022792"/>
    </source>
</evidence>
<dbReference type="InterPro" id="IPR019377">
    <property type="entry name" value="NADH_UbQ_OxRdtase_su10"/>
</dbReference>
<dbReference type="GO" id="GO:0005743">
    <property type="term" value="C:mitochondrial inner membrane"/>
    <property type="evidence" value="ECO:0007669"/>
    <property type="project" value="UniProtKB-SubCell"/>
</dbReference>
<evidence type="ECO:0000256" key="3">
    <source>
        <dbReference type="ARBA" id="ARBA00014109"/>
    </source>
</evidence>
<keyword evidence="8" id="KW-0496">Mitochondrion</keyword>
<protein>
    <recommendedName>
        <fullName evidence="3">NADH dehydrogenase [ubiquinone] 1 beta subcomplex subunit 10</fullName>
    </recommendedName>
</protein>
<proteinExistence type="inferred from homology"/>
<dbReference type="EMBL" id="VXIV02000180">
    <property type="protein sequence ID" value="KAF6040132.1"/>
    <property type="molecule type" value="Genomic_DNA"/>
</dbReference>
<dbReference type="OrthoDB" id="6017729at2759"/>
<keyword evidence="9" id="KW-0472">Membrane</keyword>
<evidence type="ECO:0000256" key="8">
    <source>
        <dbReference type="ARBA" id="ARBA00023128"/>
    </source>
</evidence>
<comment type="subcellular location">
    <subcellularLocation>
        <location evidence="1">Mitochondrion inner membrane</location>
        <topology evidence="1">Peripheral membrane protein</topology>
        <orientation evidence="1">Matrix side</orientation>
    </subcellularLocation>
</comment>
<dbReference type="GO" id="GO:0045271">
    <property type="term" value="C:respiratory chain complex I"/>
    <property type="evidence" value="ECO:0007669"/>
    <property type="project" value="UniProtKB-ARBA"/>
</dbReference>
<evidence type="ECO:0000256" key="7">
    <source>
        <dbReference type="ARBA" id="ARBA00022982"/>
    </source>
</evidence>
<evidence type="ECO:0000256" key="9">
    <source>
        <dbReference type="ARBA" id="ARBA00023136"/>
    </source>
</evidence>
<keyword evidence="5" id="KW-0679">Respiratory chain</keyword>
<keyword evidence="12" id="KW-1185">Reference proteome</keyword>
<dbReference type="InterPro" id="IPR039993">
    <property type="entry name" value="NDUFB10"/>
</dbReference>
<evidence type="ECO:0000313" key="12">
    <source>
        <dbReference type="Proteomes" id="UP000593567"/>
    </source>
</evidence>
<accession>A0A7J7JH07</accession>
<dbReference type="EMBL" id="VXIV02002552">
    <property type="protein sequence ID" value="KAF6024658.1"/>
    <property type="molecule type" value="Genomic_DNA"/>
</dbReference>
<dbReference type="AlphaFoldDB" id="A0A7J7JH07"/>
<comment type="similarity">
    <text evidence="2">Belongs to the complex I NDUFB10 subunit family.</text>
</comment>
<dbReference type="Pfam" id="PF10249">
    <property type="entry name" value="NDUFB10"/>
    <property type="match status" value="1"/>
</dbReference>
<evidence type="ECO:0000313" key="11">
    <source>
        <dbReference type="EMBL" id="KAF6040132.1"/>
    </source>
</evidence>
<reference evidence="10 12" key="1">
    <citation type="submission" date="2019-09" db="EMBL/GenBank/DDBJ databases">
        <authorList>
            <person name="Raiko M."/>
            <person name="Komissarov A."/>
            <person name="Rhodes A."/>
            <person name="Kliver S."/>
            <person name="Lim-Fong G."/>
            <person name="Kwan J."/>
            <person name="O'Brien S.J."/>
            <person name="Lopez J.V."/>
        </authorList>
    </citation>
    <scope>NUCLEOTIDE SEQUENCE [LARGE SCALE GENOMIC DNA]</scope>
    <source>
        <strain evidence="10">Kwan_BN1</strain>
    </source>
</reference>
<dbReference type="Proteomes" id="UP000593567">
    <property type="component" value="Unassembled WGS sequence"/>
</dbReference>
<evidence type="ECO:0000256" key="5">
    <source>
        <dbReference type="ARBA" id="ARBA00022660"/>
    </source>
</evidence>
<keyword evidence="6" id="KW-0999">Mitochondrion inner membrane</keyword>
<evidence type="ECO:0000256" key="1">
    <source>
        <dbReference type="ARBA" id="ARBA00004443"/>
    </source>
</evidence>